<dbReference type="InterPro" id="IPR000835">
    <property type="entry name" value="HTH_MarR-typ"/>
</dbReference>
<gene>
    <name evidence="5" type="ORF">I5282_10085</name>
</gene>
<dbReference type="EMBL" id="JADWVN010000018">
    <property type="protein sequence ID" value="MBL7526919.1"/>
    <property type="molecule type" value="Genomic_DNA"/>
</dbReference>
<keyword evidence="2" id="KW-0238">DNA-binding</keyword>
<dbReference type="Gene3D" id="1.10.10.10">
    <property type="entry name" value="Winged helix-like DNA-binding domain superfamily/Winged helix DNA-binding domain"/>
    <property type="match status" value="1"/>
</dbReference>
<dbReference type="InterPro" id="IPR023187">
    <property type="entry name" value="Tscrpt_reg_MarR-type_CS"/>
</dbReference>
<reference evidence="5 6" key="1">
    <citation type="submission" date="2020-12" db="EMBL/GenBank/DDBJ databases">
        <title>WGS of Legionella: environmental sample.</title>
        <authorList>
            <person name="Cristino S."/>
            <person name="Girolamini L."/>
            <person name="Salaris S."/>
            <person name="Pascale M.R."/>
            <person name="Mazzotta M."/>
            <person name="Orsini M."/>
            <person name="Grottola A."/>
        </authorList>
    </citation>
    <scope>NUCLEOTIDE SEQUENCE [LARGE SCALE GENOMIC DNA]</scope>
    <source>
        <strain evidence="5 6">30cs62</strain>
    </source>
</reference>
<evidence type="ECO:0000256" key="3">
    <source>
        <dbReference type="ARBA" id="ARBA00023163"/>
    </source>
</evidence>
<dbReference type="InterPro" id="IPR036390">
    <property type="entry name" value="WH_DNA-bd_sf"/>
</dbReference>
<comment type="caution">
    <text evidence="5">The sequence shown here is derived from an EMBL/GenBank/DDBJ whole genome shotgun (WGS) entry which is preliminary data.</text>
</comment>
<protein>
    <submittedName>
        <fullName evidence="5">MarR family transcriptional regulator</fullName>
    </submittedName>
</protein>
<dbReference type="Pfam" id="PF01047">
    <property type="entry name" value="MarR"/>
    <property type="match status" value="1"/>
</dbReference>
<accession>A0ABS1WC42</accession>
<feature type="domain" description="HTH marR-type" evidence="4">
    <location>
        <begin position="1"/>
        <end position="132"/>
    </location>
</feature>
<keyword evidence="1" id="KW-0805">Transcription regulation</keyword>
<dbReference type="SUPFAM" id="SSF46785">
    <property type="entry name" value="Winged helix' DNA-binding domain"/>
    <property type="match status" value="1"/>
</dbReference>
<evidence type="ECO:0000259" key="4">
    <source>
        <dbReference type="PROSITE" id="PS50995"/>
    </source>
</evidence>
<dbReference type="Proteomes" id="UP000809910">
    <property type="component" value="Unassembled WGS sequence"/>
</dbReference>
<dbReference type="PROSITE" id="PS01117">
    <property type="entry name" value="HTH_MARR_1"/>
    <property type="match status" value="1"/>
</dbReference>
<dbReference type="SMART" id="SM00347">
    <property type="entry name" value="HTH_MARR"/>
    <property type="match status" value="1"/>
</dbReference>
<evidence type="ECO:0000256" key="1">
    <source>
        <dbReference type="ARBA" id="ARBA00023015"/>
    </source>
</evidence>
<sequence length="137" mass="15851">MYTSTLIKKAARLLEKKANQLLKPYQITHGYTYFLMELFEQDGLTQTALQRAIGVEQPTVVRTLDRMERDGLIERKPSPTDRRAFHIYLTDKGRDCEPMVKAAASVLNQSLLQSLSTEEQTHIQSYLQRLIDNLEEH</sequence>
<dbReference type="PANTHER" id="PTHR42756">
    <property type="entry name" value="TRANSCRIPTIONAL REGULATOR, MARR"/>
    <property type="match status" value="1"/>
</dbReference>
<evidence type="ECO:0000313" key="6">
    <source>
        <dbReference type="Proteomes" id="UP000809910"/>
    </source>
</evidence>
<keyword evidence="6" id="KW-1185">Reference proteome</keyword>
<dbReference type="PROSITE" id="PS50995">
    <property type="entry name" value="HTH_MARR_2"/>
    <property type="match status" value="1"/>
</dbReference>
<dbReference type="PANTHER" id="PTHR42756:SF1">
    <property type="entry name" value="TRANSCRIPTIONAL REPRESSOR OF EMRAB OPERON"/>
    <property type="match status" value="1"/>
</dbReference>
<organism evidence="5 6">
    <name type="scientific">Legionella bononiensis</name>
    <dbReference type="NCBI Taxonomy" id="2793102"/>
    <lineage>
        <taxon>Bacteria</taxon>
        <taxon>Pseudomonadati</taxon>
        <taxon>Pseudomonadota</taxon>
        <taxon>Gammaproteobacteria</taxon>
        <taxon>Legionellales</taxon>
        <taxon>Legionellaceae</taxon>
        <taxon>Legionella</taxon>
    </lineage>
</organism>
<dbReference type="RefSeq" id="WP_203108364.1">
    <property type="nucleotide sequence ID" value="NZ_JADOBG010000006.1"/>
</dbReference>
<keyword evidence="3" id="KW-0804">Transcription</keyword>
<evidence type="ECO:0000256" key="2">
    <source>
        <dbReference type="ARBA" id="ARBA00023125"/>
    </source>
</evidence>
<dbReference type="InterPro" id="IPR036388">
    <property type="entry name" value="WH-like_DNA-bd_sf"/>
</dbReference>
<name>A0ABS1WC42_9GAMM</name>
<proteinExistence type="predicted"/>
<dbReference type="PRINTS" id="PR00598">
    <property type="entry name" value="HTHMARR"/>
</dbReference>
<evidence type="ECO:0000313" key="5">
    <source>
        <dbReference type="EMBL" id="MBL7526919.1"/>
    </source>
</evidence>